<evidence type="ECO:0000313" key="3">
    <source>
        <dbReference type="Proteomes" id="UP000266841"/>
    </source>
</evidence>
<dbReference type="Proteomes" id="UP000266841">
    <property type="component" value="Unassembled WGS sequence"/>
</dbReference>
<comment type="caution">
    <text evidence="2">The sequence shown here is derived from an EMBL/GenBank/DDBJ whole genome shotgun (WGS) entry which is preliminary data.</text>
</comment>
<accession>K0RT92</accession>
<feature type="non-terminal residue" evidence="2">
    <location>
        <position position="1"/>
    </location>
</feature>
<organism evidence="2 3">
    <name type="scientific">Thalassiosira oceanica</name>
    <name type="common">Marine diatom</name>
    <dbReference type="NCBI Taxonomy" id="159749"/>
    <lineage>
        <taxon>Eukaryota</taxon>
        <taxon>Sar</taxon>
        <taxon>Stramenopiles</taxon>
        <taxon>Ochrophyta</taxon>
        <taxon>Bacillariophyta</taxon>
        <taxon>Coscinodiscophyceae</taxon>
        <taxon>Thalassiosirophycidae</taxon>
        <taxon>Thalassiosirales</taxon>
        <taxon>Thalassiosiraceae</taxon>
        <taxon>Thalassiosira</taxon>
    </lineage>
</organism>
<sequence>VLVPACGLPLGARRVRARPHPVRREPAAAPPGPAGPGPRPGGGGGGGASPHPPRWADDDDSDSDGPRAFDTPLMRRSILTDDDDDEPLGTRSTLRKRRGETRDGAQARSPPPSPASRERRGGRRPGRPFSASRAVARLVGTLLVVLLTLIPLSLVATGDGPSSSTTNAAVLGCTPMRILYAPDDGGGSFECAGSCVPLSLARAARGQEGMRPGRCDEVGYRCWQESGTLTLRGYDAGVGIYVYPSADGSCSEEEAVYGGNDDVVQGEGQ</sequence>
<gene>
    <name evidence="2" type="ORF">THAOC_22922</name>
</gene>
<name>K0RT92_THAOC</name>
<feature type="compositionally biased region" description="Pro residues" evidence="1">
    <location>
        <begin position="28"/>
        <end position="39"/>
    </location>
</feature>
<dbReference type="OrthoDB" id="10660401at2759"/>
<evidence type="ECO:0000256" key="1">
    <source>
        <dbReference type="SAM" id="MobiDB-lite"/>
    </source>
</evidence>
<proteinExistence type="predicted"/>
<reference evidence="2 3" key="1">
    <citation type="journal article" date="2012" name="Genome Biol.">
        <title>Genome and low-iron response of an oceanic diatom adapted to chronic iron limitation.</title>
        <authorList>
            <person name="Lommer M."/>
            <person name="Specht M."/>
            <person name="Roy A.S."/>
            <person name="Kraemer L."/>
            <person name="Andreson R."/>
            <person name="Gutowska M.A."/>
            <person name="Wolf J."/>
            <person name="Bergner S.V."/>
            <person name="Schilhabel M.B."/>
            <person name="Klostermeier U.C."/>
            <person name="Beiko R.G."/>
            <person name="Rosenstiel P."/>
            <person name="Hippler M."/>
            <person name="Laroche J."/>
        </authorList>
    </citation>
    <scope>NUCLEOTIDE SEQUENCE [LARGE SCALE GENOMIC DNA]</scope>
    <source>
        <strain evidence="2 3">CCMP1005</strain>
    </source>
</reference>
<evidence type="ECO:0000313" key="2">
    <source>
        <dbReference type="EMBL" id="EJK57073.1"/>
    </source>
</evidence>
<dbReference type="AlphaFoldDB" id="K0RT92"/>
<protein>
    <submittedName>
        <fullName evidence="2">Uncharacterized protein</fullName>
    </submittedName>
</protein>
<dbReference type="EMBL" id="AGNL01029595">
    <property type="protein sequence ID" value="EJK57073.1"/>
    <property type="molecule type" value="Genomic_DNA"/>
</dbReference>
<feature type="region of interest" description="Disordered" evidence="1">
    <location>
        <begin position="1"/>
        <end position="129"/>
    </location>
</feature>
<keyword evidence="3" id="KW-1185">Reference proteome</keyword>
<dbReference type="eggNOG" id="ENOG502QYJ3">
    <property type="taxonomic scope" value="Eukaryota"/>
</dbReference>